<proteinExistence type="predicted"/>
<evidence type="ECO:0000256" key="1">
    <source>
        <dbReference type="SAM" id="MobiDB-lite"/>
    </source>
</evidence>
<dbReference type="EMBL" id="CM016552">
    <property type="protein sequence ID" value="TKW38363.1"/>
    <property type="molecule type" value="Genomic_DNA"/>
</dbReference>
<protein>
    <submittedName>
        <fullName evidence="2">Uncharacterized protein</fullName>
    </submittedName>
</protein>
<evidence type="ECO:0000313" key="3">
    <source>
        <dbReference type="Proteomes" id="UP000298652"/>
    </source>
</evidence>
<feature type="compositionally biased region" description="Low complexity" evidence="1">
    <location>
        <begin position="9"/>
        <end position="27"/>
    </location>
</feature>
<name>A0A4U6W9V9_SETVI</name>
<sequence length="65" mass="6611">MMRAHTVATPSLSSLSLSLLKPSTTTTHRSGAETASLPPPPQPSPPPPASSALPSICPRPAPSRS</sequence>
<feature type="region of interest" description="Disordered" evidence="1">
    <location>
        <begin position="1"/>
        <end position="65"/>
    </location>
</feature>
<accession>A0A4U6W9V9</accession>
<dbReference type="Proteomes" id="UP000298652">
    <property type="component" value="Chromosome 1"/>
</dbReference>
<keyword evidence="3" id="KW-1185">Reference proteome</keyword>
<reference evidence="2" key="1">
    <citation type="submission" date="2019-03" db="EMBL/GenBank/DDBJ databases">
        <title>WGS assembly of Setaria viridis.</title>
        <authorList>
            <person name="Huang P."/>
            <person name="Jenkins J."/>
            <person name="Grimwood J."/>
            <person name="Barry K."/>
            <person name="Healey A."/>
            <person name="Mamidi S."/>
            <person name="Sreedasyam A."/>
            <person name="Shu S."/>
            <person name="Feldman M."/>
            <person name="Wu J."/>
            <person name="Yu Y."/>
            <person name="Chen C."/>
            <person name="Johnson J."/>
            <person name="Rokhsar D."/>
            <person name="Baxter I."/>
            <person name="Schmutz J."/>
            <person name="Brutnell T."/>
            <person name="Kellogg E."/>
        </authorList>
    </citation>
    <scope>NUCLEOTIDE SEQUENCE [LARGE SCALE GENOMIC DNA]</scope>
</reference>
<dbReference type="Gramene" id="TKW38363">
    <property type="protein sequence ID" value="TKW38363"/>
    <property type="gene ID" value="SEVIR_1G110825v2"/>
</dbReference>
<feature type="compositionally biased region" description="Pro residues" evidence="1">
    <location>
        <begin position="37"/>
        <end position="49"/>
    </location>
</feature>
<evidence type="ECO:0000313" key="2">
    <source>
        <dbReference type="EMBL" id="TKW38363.1"/>
    </source>
</evidence>
<dbReference type="AlphaFoldDB" id="A0A4U6W9V9"/>
<gene>
    <name evidence="2" type="ORF">SEVIR_1G110825v2</name>
</gene>
<organism evidence="2 3">
    <name type="scientific">Setaria viridis</name>
    <name type="common">Green bristlegrass</name>
    <name type="synonym">Setaria italica subsp. viridis</name>
    <dbReference type="NCBI Taxonomy" id="4556"/>
    <lineage>
        <taxon>Eukaryota</taxon>
        <taxon>Viridiplantae</taxon>
        <taxon>Streptophyta</taxon>
        <taxon>Embryophyta</taxon>
        <taxon>Tracheophyta</taxon>
        <taxon>Spermatophyta</taxon>
        <taxon>Magnoliopsida</taxon>
        <taxon>Liliopsida</taxon>
        <taxon>Poales</taxon>
        <taxon>Poaceae</taxon>
        <taxon>PACMAD clade</taxon>
        <taxon>Panicoideae</taxon>
        <taxon>Panicodae</taxon>
        <taxon>Paniceae</taxon>
        <taxon>Cenchrinae</taxon>
        <taxon>Setaria</taxon>
    </lineage>
</organism>